<evidence type="ECO:0000313" key="4">
    <source>
        <dbReference type="Proteomes" id="UP001565474"/>
    </source>
</evidence>
<keyword evidence="4" id="KW-1185">Reference proteome</keyword>
<keyword evidence="2" id="KW-1133">Transmembrane helix</keyword>
<proteinExistence type="predicted"/>
<reference evidence="3 4" key="1">
    <citation type="submission" date="2024-07" db="EMBL/GenBank/DDBJ databases">
        <title>Genomic Encyclopedia of Type Strains, Phase V (KMG-V): Genome sequencing to study the core and pangenomes of soil and plant-associated prokaryotes.</title>
        <authorList>
            <person name="Whitman W."/>
        </authorList>
    </citation>
    <scope>NUCLEOTIDE SEQUENCE [LARGE SCALE GENOMIC DNA]</scope>
    <source>
        <strain evidence="3 4">USDA 222</strain>
    </source>
</reference>
<dbReference type="EMBL" id="JBGBZN010000002">
    <property type="protein sequence ID" value="MEY9475114.1"/>
    <property type="molecule type" value="Genomic_DNA"/>
</dbReference>
<evidence type="ECO:0000256" key="1">
    <source>
        <dbReference type="SAM" id="MobiDB-lite"/>
    </source>
</evidence>
<protein>
    <submittedName>
        <fullName evidence="3">Uncharacterized protein</fullName>
    </submittedName>
</protein>
<keyword evidence="2" id="KW-0812">Transmembrane</keyword>
<keyword evidence="2" id="KW-0472">Membrane</keyword>
<evidence type="ECO:0000256" key="2">
    <source>
        <dbReference type="SAM" id="Phobius"/>
    </source>
</evidence>
<gene>
    <name evidence="3" type="ORF">ABH992_007513</name>
</gene>
<name>A0ABV4GT38_9BRAD</name>
<evidence type="ECO:0000313" key="3">
    <source>
        <dbReference type="EMBL" id="MEY9475114.1"/>
    </source>
</evidence>
<dbReference type="Proteomes" id="UP001565474">
    <property type="component" value="Unassembled WGS sequence"/>
</dbReference>
<feature type="transmembrane region" description="Helical" evidence="2">
    <location>
        <begin position="66"/>
        <end position="92"/>
    </location>
</feature>
<feature type="transmembrane region" description="Helical" evidence="2">
    <location>
        <begin position="26"/>
        <end position="46"/>
    </location>
</feature>
<accession>A0ABV4GT38</accession>
<sequence length="148" mass="16137">MSEQLHPMAPHHLPFYLAPGSGTDTLMVVMGVFLIGAVLWVGTLYWKLHSLPERMAHKTHKLQFELVAVLGLISLFTHMHIFWIAGLLLAMIDLPDFGTPLRSIAGSVEKIADATPASDTEEIQAEAAVTPPPADKPGPAKEKERSHA</sequence>
<organism evidence="3 4">
    <name type="scientific">Bradyrhizobium yuanmingense</name>
    <dbReference type="NCBI Taxonomy" id="108015"/>
    <lineage>
        <taxon>Bacteria</taxon>
        <taxon>Pseudomonadati</taxon>
        <taxon>Pseudomonadota</taxon>
        <taxon>Alphaproteobacteria</taxon>
        <taxon>Hyphomicrobiales</taxon>
        <taxon>Nitrobacteraceae</taxon>
        <taxon>Bradyrhizobium</taxon>
    </lineage>
</organism>
<comment type="caution">
    <text evidence="3">The sequence shown here is derived from an EMBL/GenBank/DDBJ whole genome shotgun (WGS) entry which is preliminary data.</text>
</comment>
<feature type="region of interest" description="Disordered" evidence="1">
    <location>
        <begin position="113"/>
        <end position="148"/>
    </location>
</feature>
<feature type="compositionally biased region" description="Basic and acidic residues" evidence="1">
    <location>
        <begin position="138"/>
        <end position="148"/>
    </location>
</feature>